<sequence length="79" mass="9009">MISKTGRATDIAGLLQYYKYRLAGNRCIDFNFTMGMQHNVLQTNGIDPNIMQRVCKTDIRTKGGRSVTQEVRFDVKHSV</sequence>
<dbReference type="HOGENOM" id="CLU_2598334_0_0_5"/>
<dbReference type="KEGG" id="acn:ACIS_01028"/>
<accession>D1ASQ8</accession>
<dbReference type="Proteomes" id="UP000000630">
    <property type="component" value="Chromosome"/>
</dbReference>
<organism evidence="1 2">
    <name type="scientific">Anaplasma centrale (strain Israel)</name>
    <name type="common">Anaplasma marginale subsp. centrale (strain Israel)</name>
    <dbReference type="NCBI Taxonomy" id="574556"/>
    <lineage>
        <taxon>Bacteria</taxon>
        <taxon>Pseudomonadati</taxon>
        <taxon>Pseudomonadota</taxon>
        <taxon>Alphaproteobacteria</taxon>
        <taxon>Rickettsiales</taxon>
        <taxon>Anaplasmataceae</taxon>
        <taxon>Anaplasma</taxon>
    </lineage>
</organism>
<name>D1ASQ8_ANACI</name>
<dbReference type="EMBL" id="CP001759">
    <property type="protein sequence ID" value="ACZ49511.1"/>
    <property type="molecule type" value="Genomic_DNA"/>
</dbReference>
<gene>
    <name evidence="1" type="ordered locus">ACIS_01028</name>
</gene>
<reference evidence="1 2" key="1">
    <citation type="journal article" date="2010" name="J. Bacteriol.">
        <title>Complete genome sequence of Anaplasma marginale subsp. centrale.</title>
        <authorList>
            <person name="Herndon D.R."/>
            <person name="Palmer G.H."/>
            <person name="Shkap V."/>
            <person name="Knowles D.P. Jr."/>
            <person name="Brayton K.A."/>
        </authorList>
    </citation>
    <scope>NUCLEOTIDE SEQUENCE [LARGE SCALE GENOMIC DNA]</scope>
    <source>
        <strain evidence="1 2">Israel</strain>
    </source>
</reference>
<protein>
    <submittedName>
        <fullName evidence="1">Uncharacterized protein</fullName>
    </submittedName>
</protein>
<proteinExistence type="predicted"/>
<dbReference type="AlphaFoldDB" id="D1ASQ8"/>
<dbReference type="STRING" id="574556.ACIS_01028"/>
<evidence type="ECO:0000313" key="2">
    <source>
        <dbReference type="Proteomes" id="UP000000630"/>
    </source>
</evidence>
<dbReference type="RefSeq" id="WP_012880951.1">
    <property type="nucleotide sequence ID" value="NC_013532.1"/>
</dbReference>
<keyword evidence="2" id="KW-1185">Reference proteome</keyword>
<evidence type="ECO:0000313" key="1">
    <source>
        <dbReference type="EMBL" id="ACZ49511.1"/>
    </source>
</evidence>